<dbReference type="InterPro" id="IPR001900">
    <property type="entry name" value="RNase_II/R"/>
</dbReference>
<dbReference type="PANTHER" id="PTHR23355">
    <property type="entry name" value="RIBONUCLEASE"/>
    <property type="match status" value="1"/>
</dbReference>
<dbReference type="InterPro" id="IPR012340">
    <property type="entry name" value="NA-bd_OB-fold"/>
</dbReference>
<accession>A0A5B7WUR6</accession>
<dbReference type="SUPFAM" id="SSF50249">
    <property type="entry name" value="Nucleic acid-binding proteins"/>
    <property type="match status" value="1"/>
</dbReference>
<dbReference type="KEGG" id="gcr:GcLGCM259_1924"/>
<dbReference type="Pfam" id="PF18614">
    <property type="entry name" value="RNase_II_C_S1"/>
    <property type="match status" value="1"/>
</dbReference>
<evidence type="ECO:0000313" key="3">
    <source>
        <dbReference type="Proteomes" id="UP000307000"/>
    </source>
</evidence>
<dbReference type="Proteomes" id="UP000307000">
    <property type="component" value="Chromosome"/>
</dbReference>
<dbReference type="AlphaFoldDB" id="A0A5B7WUR6"/>
<keyword evidence="3" id="KW-1185">Reference proteome</keyword>
<dbReference type="GO" id="GO:0006402">
    <property type="term" value="P:mRNA catabolic process"/>
    <property type="evidence" value="ECO:0007669"/>
    <property type="project" value="TreeGrafter"/>
</dbReference>
<name>A0A5B7WUR6_9MICC</name>
<gene>
    <name evidence="2" type="ORF">GcLGCM259_1924</name>
</gene>
<reference evidence="2 3" key="1">
    <citation type="submission" date="2018-12" db="EMBL/GenBank/DDBJ databases">
        <title>Complete Genome Sequence of Glutamicibacter creatinolyticus strain LGCM259,isolated from an abscess of a 12-year-old mare in Italy.</title>
        <authorList>
            <person name="Santos R.G."/>
            <person name="Silva A.L."/>
            <person name="Seyffert N."/>
            <person name="Castro T.L.P."/>
            <person name="Attili A.R."/>
            <person name="Rifici C."/>
            <person name="Mazzullo G."/>
            <person name="Brenig B."/>
            <person name="Venanzi F."/>
            <person name="Azevedo V."/>
        </authorList>
    </citation>
    <scope>NUCLEOTIDE SEQUENCE [LARGE SCALE GENOMIC DNA]</scope>
    <source>
        <strain evidence="2 3">LGCM 259</strain>
    </source>
</reference>
<evidence type="ECO:0000259" key="1">
    <source>
        <dbReference type="SMART" id="SM00955"/>
    </source>
</evidence>
<organism evidence="2 3">
    <name type="scientific">Glutamicibacter creatinolyticus</name>
    <dbReference type="NCBI Taxonomy" id="162496"/>
    <lineage>
        <taxon>Bacteria</taxon>
        <taxon>Bacillati</taxon>
        <taxon>Actinomycetota</taxon>
        <taxon>Actinomycetes</taxon>
        <taxon>Micrococcales</taxon>
        <taxon>Micrococcaceae</taxon>
        <taxon>Glutamicibacter</taxon>
    </lineage>
</organism>
<dbReference type="EMBL" id="CP034412">
    <property type="protein sequence ID" value="QCY47639.1"/>
    <property type="molecule type" value="Genomic_DNA"/>
</dbReference>
<dbReference type="InterPro" id="IPR050180">
    <property type="entry name" value="RNR_Ribonuclease"/>
</dbReference>
<dbReference type="SMART" id="SM00955">
    <property type="entry name" value="RNB"/>
    <property type="match status" value="1"/>
</dbReference>
<dbReference type="PANTHER" id="PTHR23355:SF9">
    <property type="entry name" value="DIS3-LIKE EXONUCLEASE 2"/>
    <property type="match status" value="1"/>
</dbReference>
<dbReference type="GO" id="GO:0004540">
    <property type="term" value="F:RNA nuclease activity"/>
    <property type="evidence" value="ECO:0007669"/>
    <property type="project" value="InterPro"/>
</dbReference>
<proteinExistence type="predicted"/>
<dbReference type="GO" id="GO:0003723">
    <property type="term" value="F:RNA binding"/>
    <property type="evidence" value="ECO:0007669"/>
    <property type="project" value="InterPro"/>
</dbReference>
<feature type="domain" description="RNB" evidence="1">
    <location>
        <begin position="65"/>
        <end position="383"/>
    </location>
</feature>
<dbReference type="Pfam" id="PF00773">
    <property type="entry name" value="RNB"/>
    <property type="match status" value="1"/>
</dbReference>
<dbReference type="InterPro" id="IPR040596">
    <property type="entry name" value="RNase_II_C_S1"/>
</dbReference>
<protein>
    <recommendedName>
        <fullName evidence="1">RNB domain-containing protein</fullName>
    </recommendedName>
</protein>
<evidence type="ECO:0000313" key="2">
    <source>
        <dbReference type="EMBL" id="QCY47639.1"/>
    </source>
</evidence>
<sequence>MTGTSAGDYAGLVFNRQVQVPAPVRSTTLQQLLEQLEGEFQLPGPFSAPVLAAAERAVAELAPAPEDHTDLPFFTLDPATSTDLDQAMHLSETATGYRIHYAIADVPALVELGGVLDAATRQRGQTIYLPHRRIPLHPEVIGEDHGSLLPGRPRRAFIWVLDLDAEGQLRHTALHRSMIRSRAKRDYLTAQQQLDAGAPDAQLVLLQRIGRLRISQEARRRGASLNLPEQDVQVDAHGNYTLVSRTPLPVEDYNAQISLLTGMAAAELMLQHKVGILRTMPPPRPEDLAEFRMQSRVLGHRWEEHLDYGQFLRTLDVCDPAQLVLMHRAAALFRGADYQVINGQPDTELVQAALAAPYAHATAPLRRLVDRFVLLTCHLLCRQRPIPQPLLEALEELPGLMRTSSAEAAAAGRASIALIEAWVLQHRVGEHFDAVVLTAATANGQGKLRPGQVQLLGEAITGSFTGSAPAASLVSVRLEEADPLTRRCRFSQVASKVTP</sequence>